<proteinExistence type="predicted"/>
<evidence type="ECO:0000313" key="1">
    <source>
        <dbReference type="EMBL" id="CAF1246248.1"/>
    </source>
</evidence>
<evidence type="ECO:0000313" key="2">
    <source>
        <dbReference type="Proteomes" id="UP000663891"/>
    </source>
</evidence>
<dbReference type="OrthoDB" id="10058435at2759"/>
<dbReference type="AlphaFoldDB" id="A0A814ZQV5"/>
<organism evidence="1 2">
    <name type="scientific">Adineta steineri</name>
    <dbReference type="NCBI Taxonomy" id="433720"/>
    <lineage>
        <taxon>Eukaryota</taxon>
        <taxon>Metazoa</taxon>
        <taxon>Spiralia</taxon>
        <taxon>Gnathifera</taxon>
        <taxon>Rotifera</taxon>
        <taxon>Eurotatoria</taxon>
        <taxon>Bdelloidea</taxon>
        <taxon>Adinetida</taxon>
        <taxon>Adinetidae</taxon>
        <taxon>Adineta</taxon>
    </lineage>
</organism>
<sequence>MNAIIADSRPFNDFRKKGMRDFLQTAVSEDCTIWSSTDIIVDKYTGKKTITVFINQYAQTSKGSTMRIGVLSFEILKKTQLFVVNQLAINNYTEHFQVHSAALGCVKREDDSAIQLLNYVRNLSNEIDQNFYRDQR</sequence>
<dbReference type="Proteomes" id="UP000663891">
    <property type="component" value="Unassembled WGS sequence"/>
</dbReference>
<name>A0A814ZQV5_9BILA</name>
<accession>A0A814ZQV5</accession>
<reference evidence="1" key="1">
    <citation type="submission" date="2021-02" db="EMBL/GenBank/DDBJ databases">
        <authorList>
            <person name="Nowell W R."/>
        </authorList>
    </citation>
    <scope>NUCLEOTIDE SEQUENCE</scope>
</reference>
<dbReference type="EMBL" id="CAJNON010000406">
    <property type="protein sequence ID" value="CAF1246248.1"/>
    <property type="molecule type" value="Genomic_DNA"/>
</dbReference>
<gene>
    <name evidence="1" type="ORF">VCS650_LOCUS28080</name>
</gene>
<protein>
    <submittedName>
        <fullName evidence="1">Uncharacterized protein</fullName>
    </submittedName>
</protein>
<comment type="caution">
    <text evidence="1">The sequence shown here is derived from an EMBL/GenBank/DDBJ whole genome shotgun (WGS) entry which is preliminary data.</text>
</comment>